<keyword evidence="1" id="KW-0812">Transmembrane</keyword>
<dbReference type="EMBL" id="VULT01000018">
    <property type="protein sequence ID" value="MSS18256.1"/>
    <property type="molecule type" value="Genomic_DNA"/>
</dbReference>
<evidence type="ECO:0000313" key="2">
    <source>
        <dbReference type="EMBL" id="MSS18256.1"/>
    </source>
</evidence>
<dbReference type="Proteomes" id="UP000483362">
    <property type="component" value="Unassembled WGS sequence"/>
</dbReference>
<keyword evidence="3" id="KW-1185">Reference proteome</keyword>
<reference evidence="2 3" key="1">
    <citation type="submission" date="2019-08" db="EMBL/GenBank/DDBJ databases">
        <title>In-depth cultivation of the pig gut microbiome towards novel bacterial diversity and tailored functional studies.</title>
        <authorList>
            <person name="Wylensek D."/>
            <person name="Hitch T.C.A."/>
            <person name="Clavel T."/>
        </authorList>
    </citation>
    <scope>NUCLEOTIDE SEQUENCE [LARGE SCALE GENOMIC DNA]</scope>
    <source>
        <strain evidence="2 3">Oil-RF-744-WCA-WT-10</strain>
    </source>
</reference>
<accession>A0A6L5XFI1</accession>
<dbReference type="AlphaFoldDB" id="A0A6L5XFI1"/>
<organism evidence="2 3">
    <name type="scientific">Sodaliphilus pleomorphus</name>
    <dbReference type="NCBI Taxonomy" id="2606626"/>
    <lineage>
        <taxon>Bacteria</taxon>
        <taxon>Pseudomonadati</taxon>
        <taxon>Bacteroidota</taxon>
        <taxon>Bacteroidia</taxon>
        <taxon>Bacteroidales</taxon>
        <taxon>Muribaculaceae</taxon>
        <taxon>Sodaliphilus</taxon>
    </lineage>
</organism>
<feature type="transmembrane region" description="Helical" evidence="1">
    <location>
        <begin position="21"/>
        <end position="43"/>
    </location>
</feature>
<keyword evidence="1" id="KW-0472">Membrane</keyword>
<sequence length="119" mass="12762">MTTKTNRRIIITKFTRHNRRLIAIALLAILFNFVVVKSGHIIFESQLRGVTTEHTGAPAKSSVGGDCAVCQFVLSSAVAPVESAPAVSILVLFIAPAAVVSRRCQGSINLKTPRAPPRL</sequence>
<name>A0A6L5XFI1_9BACT</name>
<evidence type="ECO:0000313" key="3">
    <source>
        <dbReference type="Proteomes" id="UP000483362"/>
    </source>
</evidence>
<feature type="transmembrane region" description="Helical" evidence="1">
    <location>
        <begin position="83"/>
        <end position="101"/>
    </location>
</feature>
<evidence type="ECO:0000256" key="1">
    <source>
        <dbReference type="SAM" id="Phobius"/>
    </source>
</evidence>
<dbReference type="RefSeq" id="WP_154326829.1">
    <property type="nucleotide sequence ID" value="NZ_CP045696.1"/>
</dbReference>
<comment type="caution">
    <text evidence="2">The sequence shown here is derived from an EMBL/GenBank/DDBJ whole genome shotgun (WGS) entry which is preliminary data.</text>
</comment>
<protein>
    <recommendedName>
        <fullName evidence="4">DUF2946 domain-containing protein</fullName>
    </recommendedName>
</protein>
<proteinExistence type="predicted"/>
<keyword evidence="1" id="KW-1133">Transmembrane helix</keyword>
<evidence type="ECO:0008006" key="4">
    <source>
        <dbReference type="Google" id="ProtNLM"/>
    </source>
</evidence>
<gene>
    <name evidence="2" type="ORF">FYJ29_10865</name>
</gene>